<sequence>MNLRLTHYTLIVLVIAVVLAAFVAHLYRAGYQEQQRVNRSQANEIQQLTDTINYQITHIDMLHEQDAKRLKVLANAKSEIDRLHTASLAHPERVYIKASCPVPKTVTAPRVDDATPAQPADAAVRNYWLLRERIATSEQMILGLQDYIKTQCQ</sequence>
<evidence type="ECO:0000313" key="3">
    <source>
        <dbReference type="Proteomes" id="UP000591844"/>
    </source>
</evidence>
<accession>A0A7X5TGF0</accession>
<proteinExistence type="predicted"/>
<keyword evidence="1" id="KW-0812">Transmembrane</keyword>
<dbReference type="InterPro" id="IPR004929">
    <property type="entry name" value="I-spanin"/>
</dbReference>
<dbReference type="Proteomes" id="UP000591844">
    <property type="component" value="Unassembled WGS sequence"/>
</dbReference>
<feature type="transmembrane region" description="Helical" evidence="1">
    <location>
        <begin position="6"/>
        <end position="27"/>
    </location>
</feature>
<protein>
    <submittedName>
        <fullName evidence="2">Lysis protein</fullName>
    </submittedName>
</protein>
<gene>
    <name evidence="2" type="ORF">C5469_00975</name>
</gene>
<name>A0A7X5TGF0_9GAMM</name>
<comment type="caution">
    <text evidence="2">The sequence shown here is derived from an EMBL/GenBank/DDBJ whole genome shotgun (WGS) entry which is preliminary data.</text>
</comment>
<dbReference type="RefSeq" id="WP_166301096.1">
    <property type="nucleotide sequence ID" value="NZ_CAWPIB010000001.1"/>
</dbReference>
<dbReference type="AlphaFoldDB" id="A0A7X5TGF0"/>
<organism evidence="2 3">
    <name type="scientific">Photorhabdus cinerea</name>
    <dbReference type="NCBI Taxonomy" id="471575"/>
    <lineage>
        <taxon>Bacteria</taxon>
        <taxon>Pseudomonadati</taxon>
        <taxon>Pseudomonadota</taxon>
        <taxon>Gammaproteobacteria</taxon>
        <taxon>Enterobacterales</taxon>
        <taxon>Morganellaceae</taxon>
        <taxon>Photorhabdus</taxon>
    </lineage>
</organism>
<evidence type="ECO:0000313" key="2">
    <source>
        <dbReference type="EMBL" id="NHB90767.1"/>
    </source>
</evidence>
<dbReference type="GO" id="GO:0044659">
    <property type="term" value="P:viral release from host cell by cytolysis"/>
    <property type="evidence" value="ECO:0007669"/>
    <property type="project" value="InterPro"/>
</dbReference>
<dbReference type="Pfam" id="PF03245">
    <property type="entry name" value="Phage_lysis"/>
    <property type="match status" value="1"/>
</dbReference>
<dbReference type="EMBL" id="PUJW01000001">
    <property type="protein sequence ID" value="NHB90767.1"/>
    <property type="molecule type" value="Genomic_DNA"/>
</dbReference>
<reference evidence="2 3" key="1">
    <citation type="submission" date="2018-02" db="EMBL/GenBank/DDBJ databases">
        <authorList>
            <person name="Machado R.A."/>
        </authorList>
    </citation>
    <scope>NUCLEOTIDE SEQUENCE [LARGE SCALE GENOMIC DNA]</scope>
    <source>
        <strain evidence="2 3">DSM 19724</strain>
    </source>
</reference>
<keyword evidence="1" id="KW-0472">Membrane</keyword>
<keyword evidence="3" id="KW-1185">Reference proteome</keyword>
<evidence type="ECO:0000256" key="1">
    <source>
        <dbReference type="SAM" id="Phobius"/>
    </source>
</evidence>
<keyword evidence="1" id="KW-1133">Transmembrane helix</keyword>